<proteinExistence type="predicted"/>
<protein>
    <submittedName>
        <fullName evidence="4">VWA domain-containing protein</fullName>
    </submittedName>
</protein>
<dbReference type="EMBL" id="SPQB01000019">
    <property type="protein sequence ID" value="TFU32777.1"/>
    <property type="molecule type" value="Genomic_DNA"/>
</dbReference>
<keyword evidence="5" id="KW-1185">Reference proteome</keyword>
<organism evidence="4 5">
    <name type="scientific">Microbacterium paludicola</name>
    <dbReference type="NCBI Taxonomy" id="300019"/>
    <lineage>
        <taxon>Bacteria</taxon>
        <taxon>Bacillati</taxon>
        <taxon>Actinomycetota</taxon>
        <taxon>Actinomycetes</taxon>
        <taxon>Micrococcales</taxon>
        <taxon>Microbacteriaceae</taxon>
        <taxon>Microbacterium</taxon>
    </lineage>
</organism>
<dbReference type="InterPro" id="IPR002035">
    <property type="entry name" value="VWF_A"/>
</dbReference>
<dbReference type="Gene3D" id="3.40.50.410">
    <property type="entry name" value="von Willebrand factor, type A domain"/>
    <property type="match status" value="1"/>
</dbReference>
<dbReference type="Pfam" id="PF13519">
    <property type="entry name" value="VWA_2"/>
    <property type="match status" value="1"/>
</dbReference>
<dbReference type="PROSITE" id="PS50234">
    <property type="entry name" value="VWFA"/>
    <property type="match status" value="1"/>
</dbReference>
<keyword evidence="2" id="KW-1133">Transmembrane helix</keyword>
<dbReference type="AlphaFoldDB" id="A0A4Y9FW48"/>
<dbReference type="SMART" id="SM00327">
    <property type="entry name" value="VWA"/>
    <property type="match status" value="1"/>
</dbReference>
<feature type="transmembrane region" description="Helical" evidence="2">
    <location>
        <begin position="296"/>
        <end position="321"/>
    </location>
</feature>
<accession>A0A4Y9FW48</accession>
<keyword evidence="2" id="KW-0812">Transmembrane</keyword>
<feature type="compositionally biased region" description="Low complexity" evidence="1">
    <location>
        <begin position="278"/>
        <end position="287"/>
    </location>
</feature>
<evidence type="ECO:0000256" key="2">
    <source>
        <dbReference type="SAM" id="Phobius"/>
    </source>
</evidence>
<dbReference type="OrthoDB" id="9814325at2"/>
<comment type="caution">
    <text evidence="4">The sequence shown here is derived from an EMBL/GenBank/DDBJ whole genome shotgun (WGS) entry which is preliminary data.</text>
</comment>
<evidence type="ECO:0000256" key="1">
    <source>
        <dbReference type="SAM" id="MobiDB-lite"/>
    </source>
</evidence>
<dbReference type="SUPFAM" id="SSF53300">
    <property type="entry name" value="vWA-like"/>
    <property type="match status" value="1"/>
</dbReference>
<dbReference type="CDD" id="cd00198">
    <property type="entry name" value="vWFA"/>
    <property type="match status" value="1"/>
</dbReference>
<reference evidence="4 5" key="1">
    <citation type="submission" date="2019-03" db="EMBL/GenBank/DDBJ databases">
        <title>Diversity of the mouse oral microbiome.</title>
        <authorList>
            <person name="Joseph S."/>
            <person name="Aduse-Opoku J."/>
            <person name="Curtis M."/>
            <person name="Wade W."/>
            <person name="Hashim A."/>
        </authorList>
    </citation>
    <scope>NUCLEOTIDE SEQUENCE [LARGE SCALE GENOMIC DNA]</scope>
    <source>
        <strain evidence="4 5">P1012</strain>
    </source>
</reference>
<sequence length="335" mass="34699">MIFQPVLHPLLLALLCAPVAFVAVRSLLRARGARERTSWALRIAALLACAVLALRPGIPGGETQTLTTDTDVVILVDSTASIVAEDWGDGAPRLDGVRSDVDAIVAAYPGARFALLTFDASAEMRLPLTTDTAALHSALEVLTPEVTQRSQGSSIGIANRLLAQTLQAAAESSPERSRMVFYLGDGEQTAASEPESFESSAALLDGGAVLGYGTPEGGRMKVQTGEVGGASDEYILDGSEAALSKIDEAALQTIAADLGVEYQHRTADSQPELPEAPTSTTTRAAGTTGDVTELGWMLALLIVALLAADAALVATAIPGVLQLMRPRPSGQGGEA</sequence>
<feature type="domain" description="VWFA" evidence="3">
    <location>
        <begin position="71"/>
        <end position="258"/>
    </location>
</feature>
<dbReference type="Proteomes" id="UP000298358">
    <property type="component" value="Unassembled WGS sequence"/>
</dbReference>
<evidence type="ECO:0000313" key="5">
    <source>
        <dbReference type="Proteomes" id="UP000298358"/>
    </source>
</evidence>
<name>A0A4Y9FW48_9MICO</name>
<feature type="transmembrane region" description="Helical" evidence="2">
    <location>
        <begin position="6"/>
        <end position="27"/>
    </location>
</feature>
<dbReference type="InterPro" id="IPR036465">
    <property type="entry name" value="vWFA_dom_sf"/>
</dbReference>
<evidence type="ECO:0000313" key="4">
    <source>
        <dbReference type="EMBL" id="TFU32777.1"/>
    </source>
</evidence>
<keyword evidence="2" id="KW-0472">Membrane</keyword>
<evidence type="ECO:0000259" key="3">
    <source>
        <dbReference type="PROSITE" id="PS50234"/>
    </source>
</evidence>
<gene>
    <name evidence="4" type="ORF">E4U02_08960</name>
</gene>
<feature type="region of interest" description="Disordered" evidence="1">
    <location>
        <begin position="265"/>
        <end position="287"/>
    </location>
</feature>